<sequence length="137" mass="14837">MPASAPLPQPERMAPIRDRDQVAAIVKAVVRATEAWGLTNAEGAALFDVPVATWNRMKAESFNGNLDQDKVTRASLLIGIYKGLRLLFNGPLTFGWVRTDNAGPLFGGRSPAEIMIRGGIPAMMQVRQHIDALRGGN</sequence>
<accession>A0A838XLD4</accession>
<proteinExistence type="predicted"/>
<comment type="caution">
    <text evidence="3">The sequence shown here is derived from an EMBL/GenBank/DDBJ whole genome shotgun (WGS) entry which is preliminary data.</text>
</comment>
<reference evidence="3 4" key="1">
    <citation type="submission" date="2020-07" db="EMBL/GenBank/DDBJ databases">
        <authorList>
            <person name="Li M."/>
        </authorList>
    </citation>
    <scope>NUCLEOTIDE SEQUENCE [LARGE SCALE GENOMIC DNA]</scope>
    <source>
        <strain evidence="3 4">DSM 23284</strain>
    </source>
</reference>
<name>A0A838XLD4_9HYPH</name>
<dbReference type="RefSeq" id="WP_181759495.1">
    <property type="nucleotide sequence ID" value="NZ_BMCR01000002.1"/>
</dbReference>
<gene>
    <name evidence="3" type="ORF">H1W37_06620</name>
</gene>
<dbReference type="Proteomes" id="UP000559404">
    <property type="component" value="Unassembled WGS sequence"/>
</dbReference>
<feature type="domain" description="Antitoxin Xre/MbcA/ParS-like toxin-binding" evidence="1">
    <location>
        <begin position="85"/>
        <end position="136"/>
    </location>
</feature>
<dbReference type="EMBL" id="JACEON010000004">
    <property type="protein sequence ID" value="MBA4611315.1"/>
    <property type="molecule type" value="Genomic_DNA"/>
</dbReference>
<keyword evidence="4" id="KW-1185">Reference proteome</keyword>
<dbReference type="GO" id="GO:0003677">
    <property type="term" value="F:DNA binding"/>
    <property type="evidence" value="ECO:0007669"/>
    <property type="project" value="InterPro"/>
</dbReference>
<dbReference type="AlphaFoldDB" id="A0A838XLD4"/>
<dbReference type="InterPro" id="IPR046847">
    <property type="entry name" value="Xre-like_HTH"/>
</dbReference>
<evidence type="ECO:0000259" key="2">
    <source>
        <dbReference type="Pfam" id="PF20432"/>
    </source>
</evidence>
<feature type="domain" description="Antitoxin Xre-like helix-turn-helix" evidence="2">
    <location>
        <begin position="26"/>
        <end position="78"/>
    </location>
</feature>
<organism evidence="3 4">
    <name type="scientific">Stappia taiwanensis</name>
    <dbReference type="NCBI Taxonomy" id="992267"/>
    <lineage>
        <taxon>Bacteria</taxon>
        <taxon>Pseudomonadati</taxon>
        <taxon>Pseudomonadota</taxon>
        <taxon>Alphaproteobacteria</taxon>
        <taxon>Hyphomicrobiales</taxon>
        <taxon>Stappiaceae</taxon>
        <taxon>Stappia</taxon>
    </lineage>
</organism>
<protein>
    <submittedName>
        <fullName evidence="3">DUF2384 domain-containing protein</fullName>
    </submittedName>
</protein>
<evidence type="ECO:0000259" key="1">
    <source>
        <dbReference type="Pfam" id="PF09722"/>
    </source>
</evidence>
<reference evidence="3 4" key="2">
    <citation type="submission" date="2020-08" db="EMBL/GenBank/DDBJ databases">
        <title>Stappia taiwanensis sp. nov., isolated from a coastal thermal spring.</title>
        <authorList>
            <person name="Kampfer P."/>
        </authorList>
    </citation>
    <scope>NUCLEOTIDE SEQUENCE [LARGE SCALE GENOMIC DNA]</scope>
    <source>
        <strain evidence="3 4">DSM 23284</strain>
    </source>
</reference>
<evidence type="ECO:0000313" key="4">
    <source>
        <dbReference type="Proteomes" id="UP000559404"/>
    </source>
</evidence>
<dbReference type="Pfam" id="PF20432">
    <property type="entry name" value="Xre-like-HTH"/>
    <property type="match status" value="1"/>
</dbReference>
<dbReference type="Pfam" id="PF09722">
    <property type="entry name" value="Xre_MbcA_ParS_C"/>
    <property type="match status" value="1"/>
</dbReference>
<dbReference type="InterPro" id="IPR024467">
    <property type="entry name" value="Xre/MbcA/ParS-like_toxin-bd"/>
</dbReference>
<evidence type="ECO:0000313" key="3">
    <source>
        <dbReference type="EMBL" id="MBA4611315.1"/>
    </source>
</evidence>